<dbReference type="InterPro" id="IPR013094">
    <property type="entry name" value="AB_hydrolase_3"/>
</dbReference>
<dbReference type="SUPFAM" id="SSF53474">
    <property type="entry name" value="alpha/beta-Hydrolases"/>
    <property type="match status" value="1"/>
</dbReference>
<dbReference type="GO" id="GO:0016787">
    <property type="term" value="F:hydrolase activity"/>
    <property type="evidence" value="ECO:0007669"/>
    <property type="project" value="UniProtKB-KW"/>
</dbReference>
<proteinExistence type="predicted"/>
<organism evidence="3 4">
    <name type="scientific">Candidatus Lokiarchaeum ossiferum</name>
    <dbReference type="NCBI Taxonomy" id="2951803"/>
    <lineage>
        <taxon>Archaea</taxon>
        <taxon>Promethearchaeati</taxon>
        <taxon>Promethearchaeota</taxon>
        <taxon>Promethearchaeia</taxon>
        <taxon>Promethearchaeales</taxon>
        <taxon>Promethearchaeaceae</taxon>
        <taxon>Candidatus Lokiarchaeum</taxon>
    </lineage>
</organism>
<dbReference type="EMBL" id="CP104013">
    <property type="protein sequence ID" value="UYP46925.1"/>
    <property type="molecule type" value="Genomic_DNA"/>
</dbReference>
<dbReference type="Proteomes" id="UP001208689">
    <property type="component" value="Chromosome"/>
</dbReference>
<gene>
    <name evidence="3" type="ORF">NEF87_003210</name>
</gene>
<dbReference type="InterPro" id="IPR050300">
    <property type="entry name" value="GDXG_lipolytic_enzyme"/>
</dbReference>
<keyword evidence="1 3" id="KW-0378">Hydrolase</keyword>
<dbReference type="PANTHER" id="PTHR48081:SF8">
    <property type="entry name" value="ALPHA_BETA HYDROLASE FOLD-3 DOMAIN-CONTAINING PROTEIN-RELATED"/>
    <property type="match status" value="1"/>
</dbReference>
<accession>A0ABY6HU15</accession>
<dbReference type="Pfam" id="PF07859">
    <property type="entry name" value="Abhydrolase_3"/>
    <property type="match status" value="1"/>
</dbReference>
<dbReference type="InterPro" id="IPR029058">
    <property type="entry name" value="AB_hydrolase_fold"/>
</dbReference>
<evidence type="ECO:0000259" key="2">
    <source>
        <dbReference type="Pfam" id="PF07859"/>
    </source>
</evidence>
<protein>
    <submittedName>
        <fullName evidence="3">Acetyl esterase</fullName>
        <ecNumber evidence="3">3.1.1.-</ecNumber>
    </submittedName>
</protein>
<feature type="domain" description="Alpha/beta hydrolase fold-3" evidence="2">
    <location>
        <begin position="93"/>
        <end position="300"/>
    </location>
</feature>
<reference evidence="3" key="1">
    <citation type="submission" date="2022-09" db="EMBL/GenBank/DDBJ databases">
        <title>Actin cytoskeleton and complex cell architecture in an #Asgard archaeon.</title>
        <authorList>
            <person name="Ponce Toledo R.I."/>
            <person name="Schleper C."/>
            <person name="Rodrigues Oliveira T."/>
            <person name="Wollweber F."/>
            <person name="Xu J."/>
            <person name="Rittmann S."/>
            <person name="Klingl A."/>
            <person name="Pilhofer M."/>
        </authorList>
    </citation>
    <scope>NUCLEOTIDE SEQUENCE</scope>
    <source>
        <strain evidence="3">B-35</strain>
    </source>
</reference>
<evidence type="ECO:0000256" key="1">
    <source>
        <dbReference type="ARBA" id="ARBA00022801"/>
    </source>
</evidence>
<dbReference type="Gene3D" id="3.40.50.1820">
    <property type="entry name" value="alpha/beta hydrolase"/>
    <property type="match status" value="1"/>
</dbReference>
<keyword evidence="4" id="KW-1185">Reference proteome</keyword>
<name>A0ABY6HU15_9ARCH</name>
<dbReference type="EC" id="3.1.1.-" evidence="3"/>
<sequence length="328" mass="37447">MKIPLYTSDLTSHDVDMPSIMKFILRSITPKVKDDPKKMRELDNKMATSLMARFMYGKKIPLWKVEDRNIPATHPNLNIRVYIPTEKTNLPAIIFFHGGGYVIGSVKVFDRLCRKMARDLEAIIISVDYRLAPEYKYPDAPNDGWTAVQWVFAQYKKFHINLSQIYVMGESAGGGISAVMTYKSRDDENISLAGQIMVCPWLDGNFDAYPSMRKFENGYILSYSLMEFFRDAYKNNDDELNDIDFSPVLLEDCTNLPPTFLITASHDPLRDQGYAFAQKLHTAGNQLIFKNYQPTAHGFLSAHNSLPMGKEMYADVISTIKIMMDQAE</sequence>
<evidence type="ECO:0000313" key="3">
    <source>
        <dbReference type="EMBL" id="UYP46925.1"/>
    </source>
</evidence>
<evidence type="ECO:0000313" key="4">
    <source>
        <dbReference type="Proteomes" id="UP001208689"/>
    </source>
</evidence>
<dbReference type="PANTHER" id="PTHR48081">
    <property type="entry name" value="AB HYDROLASE SUPERFAMILY PROTEIN C4A8.06C"/>
    <property type="match status" value="1"/>
</dbReference>